<name>A0A8H4JWP5_9HYPO</name>
<reference evidence="2" key="1">
    <citation type="submission" date="2020-01" db="EMBL/GenBank/DDBJ databases">
        <title>Identification and distribution of gene clusters putatively required for synthesis of sphingolipid metabolism inhibitors in phylogenetically diverse species of the filamentous fungus Fusarium.</title>
        <authorList>
            <person name="Kim H.-S."/>
            <person name="Busman M."/>
            <person name="Brown D.W."/>
            <person name="Divon H."/>
            <person name="Uhlig S."/>
            <person name="Proctor R.H."/>
        </authorList>
    </citation>
    <scope>NUCLEOTIDE SEQUENCE</scope>
    <source>
        <strain evidence="2">NRRL 53441</strain>
    </source>
</reference>
<protein>
    <submittedName>
        <fullName evidence="2">Uncharacterized protein</fullName>
    </submittedName>
</protein>
<organism evidence="2 3">
    <name type="scientific">Fusarium austroafricanum</name>
    <dbReference type="NCBI Taxonomy" id="2364996"/>
    <lineage>
        <taxon>Eukaryota</taxon>
        <taxon>Fungi</taxon>
        <taxon>Dikarya</taxon>
        <taxon>Ascomycota</taxon>
        <taxon>Pezizomycotina</taxon>
        <taxon>Sordariomycetes</taxon>
        <taxon>Hypocreomycetidae</taxon>
        <taxon>Hypocreales</taxon>
        <taxon>Nectriaceae</taxon>
        <taxon>Fusarium</taxon>
        <taxon>Fusarium concolor species complex</taxon>
    </lineage>
</organism>
<gene>
    <name evidence="2" type="ORF">F53441_12340</name>
</gene>
<evidence type="ECO:0000313" key="3">
    <source>
        <dbReference type="Proteomes" id="UP000605986"/>
    </source>
</evidence>
<keyword evidence="3" id="KW-1185">Reference proteome</keyword>
<comment type="caution">
    <text evidence="2">The sequence shown here is derived from an EMBL/GenBank/DDBJ whole genome shotgun (WGS) entry which is preliminary data.</text>
</comment>
<dbReference type="OrthoDB" id="4777753at2759"/>
<feature type="compositionally biased region" description="Basic and acidic residues" evidence="1">
    <location>
        <begin position="13"/>
        <end position="38"/>
    </location>
</feature>
<dbReference type="EMBL" id="JAADJG010000661">
    <property type="protein sequence ID" value="KAF4440392.1"/>
    <property type="molecule type" value="Genomic_DNA"/>
</dbReference>
<dbReference type="AlphaFoldDB" id="A0A8H4JWP5"/>
<evidence type="ECO:0000313" key="2">
    <source>
        <dbReference type="EMBL" id="KAF4440392.1"/>
    </source>
</evidence>
<accession>A0A8H4JWP5</accession>
<proteinExistence type="predicted"/>
<evidence type="ECO:0000256" key="1">
    <source>
        <dbReference type="SAM" id="MobiDB-lite"/>
    </source>
</evidence>
<sequence length="144" mass="16620">MAGNNDNNKNKNKVNDNGKRPAEDEGNRSRAIDRRLPEALRQIPREIAQSTTASNGFRDRMGFMGGKQKFDILVVKRRNMPAFVEFKQFPWSPWFTKSMSADAIQQVQHNIDTLGVKDSVLKLPVDTRMKNWCQLQLRYNDPLI</sequence>
<feature type="region of interest" description="Disordered" evidence="1">
    <location>
        <begin position="1"/>
        <end position="60"/>
    </location>
</feature>
<dbReference type="Proteomes" id="UP000605986">
    <property type="component" value="Unassembled WGS sequence"/>
</dbReference>